<keyword evidence="2" id="KW-1185">Reference proteome</keyword>
<protein>
    <submittedName>
        <fullName evidence="1">Uncharacterized protein</fullName>
    </submittedName>
</protein>
<dbReference type="OrthoDB" id="2665273at2759"/>
<evidence type="ECO:0000313" key="1">
    <source>
        <dbReference type="EMBL" id="KIK78175.1"/>
    </source>
</evidence>
<gene>
    <name evidence="1" type="ORF">PAXRUDRAFT_17026</name>
</gene>
<reference evidence="2" key="2">
    <citation type="submission" date="2015-01" db="EMBL/GenBank/DDBJ databases">
        <title>Evolutionary Origins and Diversification of the Mycorrhizal Mutualists.</title>
        <authorList>
            <consortium name="DOE Joint Genome Institute"/>
            <consortium name="Mycorrhizal Genomics Consortium"/>
            <person name="Kohler A."/>
            <person name="Kuo A."/>
            <person name="Nagy L.G."/>
            <person name="Floudas D."/>
            <person name="Copeland A."/>
            <person name="Barry K.W."/>
            <person name="Cichocki N."/>
            <person name="Veneault-Fourrey C."/>
            <person name="LaButti K."/>
            <person name="Lindquist E.A."/>
            <person name="Lipzen A."/>
            <person name="Lundell T."/>
            <person name="Morin E."/>
            <person name="Murat C."/>
            <person name="Riley R."/>
            <person name="Ohm R."/>
            <person name="Sun H."/>
            <person name="Tunlid A."/>
            <person name="Henrissat B."/>
            <person name="Grigoriev I.V."/>
            <person name="Hibbett D.S."/>
            <person name="Martin F."/>
        </authorList>
    </citation>
    <scope>NUCLEOTIDE SEQUENCE [LARGE SCALE GENOMIC DNA]</scope>
    <source>
        <strain evidence="2">Ve08.2h10</strain>
    </source>
</reference>
<reference evidence="1 2" key="1">
    <citation type="submission" date="2014-04" db="EMBL/GenBank/DDBJ databases">
        <authorList>
            <consortium name="DOE Joint Genome Institute"/>
            <person name="Kuo A."/>
            <person name="Kohler A."/>
            <person name="Jargeat P."/>
            <person name="Nagy L.G."/>
            <person name="Floudas D."/>
            <person name="Copeland A."/>
            <person name="Barry K.W."/>
            <person name="Cichocki N."/>
            <person name="Veneault-Fourrey C."/>
            <person name="LaButti K."/>
            <person name="Lindquist E.A."/>
            <person name="Lipzen A."/>
            <person name="Lundell T."/>
            <person name="Morin E."/>
            <person name="Murat C."/>
            <person name="Sun H."/>
            <person name="Tunlid A."/>
            <person name="Henrissat B."/>
            <person name="Grigoriev I.V."/>
            <person name="Hibbett D.S."/>
            <person name="Martin F."/>
            <person name="Nordberg H.P."/>
            <person name="Cantor M.N."/>
            <person name="Hua S.X."/>
        </authorList>
    </citation>
    <scope>NUCLEOTIDE SEQUENCE [LARGE SCALE GENOMIC DNA]</scope>
    <source>
        <strain evidence="1 2">Ve08.2h10</strain>
    </source>
</reference>
<dbReference type="STRING" id="930991.A0A0D0DJ67"/>
<accession>A0A0D0DJ67</accession>
<proteinExistence type="predicted"/>
<organism evidence="1 2">
    <name type="scientific">Paxillus rubicundulus Ve08.2h10</name>
    <dbReference type="NCBI Taxonomy" id="930991"/>
    <lineage>
        <taxon>Eukaryota</taxon>
        <taxon>Fungi</taxon>
        <taxon>Dikarya</taxon>
        <taxon>Basidiomycota</taxon>
        <taxon>Agaricomycotina</taxon>
        <taxon>Agaricomycetes</taxon>
        <taxon>Agaricomycetidae</taxon>
        <taxon>Boletales</taxon>
        <taxon>Paxilineae</taxon>
        <taxon>Paxillaceae</taxon>
        <taxon>Paxillus</taxon>
    </lineage>
</organism>
<dbReference type="HOGENOM" id="CLU_096566_0_0_1"/>
<dbReference type="AlphaFoldDB" id="A0A0D0DJ67"/>
<evidence type="ECO:0000313" key="2">
    <source>
        <dbReference type="Proteomes" id="UP000054538"/>
    </source>
</evidence>
<dbReference type="InParanoid" id="A0A0D0DJ67"/>
<name>A0A0D0DJ67_9AGAM</name>
<sequence>MGLPTEDVFTLIMMMNAMSEELPSVCDHIADCIAQSTTLQPYSSHRVRLRLDVEQQLVEATKANSAGPLALTASALAPTSSSRHVHKTCRACGVTRHGKCCTNCNGIRHTADECFREGGGHVGQRDAVLAEKAAKRAKGGKGTTSRGNAATKPITAALLKPAGKPGTVWYATNGRAYFVDPESNQAFLLSSEADTNVPETQEFAGLASNVMTPSFLRTLPDDIGDEYDALIADLPALHSTGERTHARLILLG</sequence>
<dbReference type="Proteomes" id="UP000054538">
    <property type="component" value="Unassembled WGS sequence"/>
</dbReference>
<dbReference type="EMBL" id="KN826684">
    <property type="protein sequence ID" value="KIK78175.1"/>
    <property type="molecule type" value="Genomic_DNA"/>
</dbReference>